<dbReference type="GO" id="GO:0031491">
    <property type="term" value="F:nucleosome binding"/>
    <property type="evidence" value="ECO:0007669"/>
    <property type="project" value="TreeGrafter"/>
</dbReference>
<keyword evidence="5" id="KW-0539">Nucleus</keyword>
<evidence type="ECO:0000256" key="5">
    <source>
        <dbReference type="ARBA" id="ARBA00023242"/>
    </source>
</evidence>
<feature type="region of interest" description="Disordered" evidence="6">
    <location>
        <begin position="1907"/>
        <end position="1991"/>
    </location>
</feature>
<feature type="compositionally biased region" description="Acidic residues" evidence="6">
    <location>
        <begin position="1953"/>
        <end position="1966"/>
    </location>
</feature>
<sequence length="1991" mass="223094">MNSSFNALNIIPDDDSDSDVDNTKEIQIEEALKLYQNALKLHSQGSSHFAEAQDAYLALFRSEIFQYPESLSDTRYLEIYGQLPDYDNEHDDNVIESGAIATSGGTRGGADSAPSTLPQILYLSYKNHGQFALDCLRFYIKSATEQIPGEQINRSAQMALRCFSEALLRDDSDAELWRRISRISGILESRRLVRYCLEAVLDGDGDMAGSSLAGLGIEEGYAGEELKKPLIFQLGQKHLSQLLKKRMDPYPYLPQPSDSAKSSAATQDPLGLPPFRRHLDIVTATWAALGRSILDMIIAEQQGFTGAAAGAGSGVLITIPGDEGQSDEEMAIENAMEGPETQILGEIAAADSRIRRDSKDDGIPETAVTSDGDVQMGDATIAEAGGRDHEDMNKAQGGSEASDMATRKRKSSPESVQGPLDGGRGRSKRIKARESNASAAVSAEISAIERANQFEEKLQIFADADEYLFECLGNLFDKLGVTGLGTLQDLRLAISEEGYPTADSEEEREQRRERDTVIQDLRKLLARWDDDKGNVIIYGDGIDDPGGRTQANAPGGSRNAGLMAFLEHAKTGGRKVANRPLLSGSQGLGKFARRVNRQWLHVNEAAFQWLECLLARECRSTEAKTPSLSTPIRLVGDKDMTSYSQHLWPDALKEAVVQTITRLDAFIYQKISSTITGQELGPGSGDEGRPYLRADLTYMEMAQTIFELHLDIYTSITNPSSEVDLATRIAQKDRVARWCTVTSDLISLQSRDEDGMLPEDHLAHRYLWSCALYSSISEDVSREHIIACFEDLKTQLQSAGNPVIDLPNNALMPEVSAAQAEREISRLKTTDFFLNIFQSQNANPVEVIEILEPVLDPQAVRLEPEGQHMLDGVEARKLVKEIRDIQMKDEIGSIPEAWGNLSLGELHAALQRLSVQQANTADVQLRLEEAISDLADKLGKVFSESPTSYTIMDQVREMSAFLERGNASLRLFLLQKLREAYDAIDYPPKVFSCYLKSIEIIMKEFKTSVYLESSSEHRQFTLLRWLRALEDLIFRALKLSLNDPKAFGCMDQEHLVSSMNALAELSRLLHSFAFYEDAVNVGQIPPFEPFDYAFAQSFTAVASKLQEMQVRTWTLQYALFREAIAQNQDLFTEPAPILIEFLRAVHHAIGIRMLCKMSNKVFLRFMKKELLRFSHVDGWEQDMAQVLVDLHGIKLGSGIYELHNHGCQPEALDRSTALQIIDFVLLLVRRINIKDLAKTEYKPIIDKLHHVIGIPKQTPTMAHNSRIYDAYIKSSINPLDLYKSLKGEGELSRVIVNGESASLAEKGWYFLNGHMALAKWRSAKRVTPVPPEDVNIAIIFFKFDLHNGVNGWETWYRIAQCYDSLLEEEVLWSADTLNSNKESINLLQRHAIHCYTMATATALRSADLSPETAHKISDMFTDFGTRMYASSRPPFAMEAFWLDNFKRLFSGPQGMYERHAHLELTEYKAWKFAGVLFKKALAAKPDYWINHYMLGKCLGKMFNTPEQTDVTVQEVIDCYVRAVETVPERRDRQDPIFEPHYKLVSVVHKLVQGKKLEPSEGSAILEATPYARKIPPSQELGTWEPYILQILKKLRNADKANWHHRMIDRAAHINTDYDESSTDLTAARAARHSFSQQIFTKTMTWQIWKPEYERAGRHFVYTSRYTTFFLRLLDQLKDRTSMEALVKRLRKKPSDFWQHHEVWKMACHTYLKLLRRNGQVPEAHDDAVFKSVTLDEFQSLAQRLENWCLMPSSSHPILDLVRDVVELKKLNGGLWKNTIIDDLAIDAYAKLYETIVPDILAKIGGEQQQEQQHQERRDPMSLKNLMMNVDSVSDTPNLPPSLQTMPSGSEDPTAALLHQPKPRTRVGRRDILRRAENLVMKPTIQSTHQSRGPSSLLITTTVVPTMAPATAPTSAPRDGLSGPTLLQVANDTPGRGAETTGGSSAAGSVHDSADDESELSDEEVDEVYGPRVHELSETGTGNGGVTTGDES</sequence>
<evidence type="ECO:0000256" key="2">
    <source>
        <dbReference type="ARBA" id="ARBA00004123"/>
    </source>
</evidence>
<feature type="compositionally biased region" description="Basic and acidic residues" evidence="6">
    <location>
        <begin position="352"/>
        <end position="362"/>
    </location>
</feature>
<comment type="subcellular location">
    <subcellularLocation>
        <location evidence="2">Nucleus</location>
    </subcellularLocation>
</comment>
<feature type="compositionally biased region" description="Polar residues" evidence="6">
    <location>
        <begin position="1835"/>
        <end position="1847"/>
    </location>
</feature>
<dbReference type="GO" id="GO:0006325">
    <property type="term" value="P:chromatin organization"/>
    <property type="evidence" value="ECO:0007669"/>
    <property type="project" value="InterPro"/>
</dbReference>
<gene>
    <name evidence="7" type="ORF">FGG08_006550</name>
</gene>
<feature type="compositionally biased region" description="Gly residues" evidence="6">
    <location>
        <begin position="1980"/>
        <end position="1991"/>
    </location>
</feature>
<comment type="function">
    <text evidence="1">Has a role in a nucleosome assembly pathway that is required for the integrity of heterochromatin and proper chromosome segregation.</text>
</comment>
<dbReference type="InterPro" id="IPR033053">
    <property type="entry name" value="Hir3/CABIN1"/>
</dbReference>
<evidence type="ECO:0000313" key="8">
    <source>
        <dbReference type="Proteomes" id="UP000698800"/>
    </source>
</evidence>
<evidence type="ECO:0000256" key="3">
    <source>
        <dbReference type="ARBA" id="ARBA00007335"/>
    </source>
</evidence>
<dbReference type="GO" id="GO:0005634">
    <property type="term" value="C:nucleus"/>
    <property type="evidence" value="ECO:0007669"/>
    <property type="project" value="UniProtKB-SubCell"/>
</dbReference>
<evidence type="ECO:0000256" key="1">
    <source>
        <dbReference type="ARBA" id="ARBA00002687"/>
    </source>
</evidence>
<evidence type="ECO:0000256" key="4">
    <source>
        <dbReference type="ARBA" id="ARBA00014848"/>
    </source>
</evidence>
<comment type="caution">
    <text evidence="7">The sequence shown here is derived from an EMBL/GenBank/DDBJ whole genome shotgun (WGS) entry which is preliminary data.</text>
</comment>
<dbReference type="EMBL" id="JAGHQL010000194">
    <property type="protein sequence ID" value="KAH0536592.1"/>
    <property type="molecule type" value="Genomic_DNA"/>
</dbReference>
<feature type="region of interest" description="Disordered" evidence="6">
    <location>
        <begin position="351"/>
        <end position="436"/>
    </location>
</feature>
<dbReference type="GO" id="GO:0000417">
    <property type="term" value="C:HIR complex"/>
    <property type="evidence" value="ECO:0007669"/>
    <property type="project" value="TreeGrafter"/>
</dbReference>
<keyword evidence="8" id="KW-1185">Reference proteome</keyword>
<dbReference type="Proteomes" id="UP000698800">
    <property type="component" value="Unassembled WGS sequence"/>
</dbReference>
<dbReference type="PANTHER" id="PTHR15502">
    <property type="entry name" value="CALCINEURIN-BINDING PROTEIN CABIN 1-RELATED"/>
    <property type="match status" value="1"/>
</dbReference>
<protein>
    <recommendedName>
        <fullName evidence="4">Histone transcription regulator 3 homolog</fullName>
    </recommendedName>
</protein>
<name>A0A9P8L092_9PEZI</name>
<dbReference type="PANTHER" id="PTHR15502:SF7">
    <property type="entry name" value="CALCINEURIN-BINDING PROTEIN CABIN-1"/>
    <property type="match status" value="1"/>
</dbReference>
<comment type="similarity">
    <text evidence="3">Belongs to the HIR3 family.</text>
</comment>
<dbReference type="OrthoDB" id="77564at2759"/>
<accession>A0A9P8L092</accession>
<evidence type="ECO:0000256" key="6">
    <source>
        <dbReference type="SAM" id="MobiDB-lite"/>
    </source>
</evidence>
<reference evidence="7" key="1">
    <citation type="submission" date="2021-03" db="EMBL/GenBank/DDBJ databases">
        <title>Comparative genomics and phylogenomic investigation of the class Geoglossomycetes provide insights into ecological specialization and systematics.</title>
        <authorList>
            <person name="Melie T."/>
            <person name="Pirro S."/>
            <person name="Miller A.N."/>
            <person name="Quandt A."/>
        </authorList>
    </citation>
    <scope>NUCLEOTIDE SEQUENCE</scope>
    <source>
        <strain evidence="7">GBOQ0MN5Z8</strain>
    </source>
</reference>
<feature type="compositionally biased region" description="Low complexity" evidence="6">
    <location>
        <begin position="1907"/>
        <end position="1916"/>
    </location>
</feature>
<evidence type="ECO:0000313" key="7">
    <source>
        <dbReference type="EMBL" id="KAH0536592.1"/>
    </source>
</evidence>
<feature type="region of interest" description="Disordered" evidence="6">
    <location>
        <begin position="1835"/>
        <end position="1858"/>
    </location>
</feature>
<organism evidence="7 8">
    <name type="scientific">Glutinoglossum americanum</name>
    <dbReference type="NCBI Taxonomy" id="1670608"/>
    <lineage>
        <taxon>Eukaryota</taxon>
        <taxon>Fungi</taxon>
        <taxon>Dikarya</taxon>
        <taxon>Ascomycota</taxon>
        <taxon>Pezizomycotina</taxon>
        <taxon>Geoglossomycetes</taxon>
        <taxon>Geoglossales</taxon>
        <taxon>Geoglossaceae</taxon>
        <taxon>Glutinoglossum</taxon>
    </lineage>
</organism>
<proteinExistence type="inferred from homology"/>
<feature type="compositionally biased region" description="Low complexity" evidence="6">
    <location>
        <begin position="1934"/>
        <end position="1948"/>
    </location>
</feature>